<dbReference type="EMBL" id="JAMKFB020000016">
    <property type="protein sequence ID" value="KAL0172913.1"/>
    <property type="molecule type" value="Genomic_DNA"/>
</dbReference>
<evidence type="ECO:0000313" key="2">
    <source>
        <dbReference type="Proteomes" id="UP001529510"/>
    </source>
</evidence>
<feature type="non-terminal residue" evidence="1">
    <location>
        <position position="1"/>
    </location>
</feature>
<evidence type="ECO:0000313" key="1">
    <source>
        <dbReference type="EMBL" id="KAL0172913.1"/>
    </source>
</evidence>
<gene>
    <name evidence="1" type="ORF">M9458_033224</name>
</gene>
<dbReference type="InterPro" id="IPR012337">
    <property type="entry name" value="RNaseH-like_sf"/>
</dbReference>
<proteinExistence type="predicted"/>
<reference evidence="1 2" key="1">
    <citation type="submission" date="2024-05" db="EMBL/GenBank/DDBJ databases">
        <title>Genome sequencing and assembly of Indian major carp, Cirrhinus mrigala (Hamilton, 1822).</title>
        <authorList>
            <person name="Mohindra V."/>
            <person name="Chowdhury L.M."/>
            <person name="Lal K."/>
            <person name="Jena J.K."/>
        </authorList>
    </citation>
    <scope>NUCLEOTIDE SEQUENCE [LARGE SCALE GENOMIC DNA]</scope>
    <source>
        <strain evidence="1">CM1030</strain>
        <tissue evidence="1">Blood</tissue>
    </source>
</reference>
<dbReference type="PANTHER" id="PTHR37162:SF10">
    <property type="entry name" value="DUF4371 DOMAIN-CONTAINING PROTEIN"/>
    <property type="match status" value="1"/>
</dbReference>
<comment type="caution">
    <text evidence="1">The sequence shown here is derived from an EMBL/GenBank/DDBJ whole genome shotgun (WGS) entry which is preliminary data.</text>
</comment>
<dbReference type="AlphaFoldDB" id="A0ABD0PFR4"/>
<organism evidence="1 2">
    <name type="scientific">Cirrhinus mrigala</name>
    <name type="common">Mrigala</name>
    <dbReference type="NCBI Taxonomy" id="683832"/>
    <lineage>
        <taxon>Eukaryota</taxon>
        <taxon>Metazoa</taxon>
        <taxon>Chordata</taxon>
        <taxon>Craniata</taxon>
        <taxon>Vertebrata</taxon>
        <taxon>Euteleostomi</taxon>
        <taxon>Actinopterygii</taxon>
        <taxon>Neopterygii</taxon>
        <taxon>Teleostei</taxon>
        <taxon>Ostariophysi</taxon>
        <taxon>Cypriniformes</taxon>
        <taxon>Cyprinidae</taxon>
        <taxon>Labeoninae</taxon>
        <taxon>Labeonini</taxon>
        <taxon>Cirrhinus</taxon>
    </lineage>
</organism>
<evidence type="ECO:0008006" key="3">
    <source>
        <dbReference type="Google" id="ProtNLM"/>
    </source>
</evidence>
<name>A0ABD0PFR4_CIRMR</name>
<feature type="non-terminal residue" evidence="1">
    <location>
        <position position="402"/>
    </location>
</feature>
<sequence>KEFGVSHGGEADVRLHASSKLHCTNTTTVQTNKLVSSFFKKQDDSMYNKIAAAELTSVFHCVTHQQSYRSLDCAMKLTPKLYSDSGIAKLVSCGRTKAEALVTNVLAPLASDFSQCLESKDIFFSISTDASNKGNVKTFLISVRFWTPEQGIQNRVLDFSEQAAESADAVTDTLLNKLKEHKLSISNISAYSADNAAVNFGRKHSIYQNLKKINSKILPANCPAHIIHNAVKRASNALQIDVETIIIKSFNHFSCSAKRVSTLKEMFEFADMEYQTLLRHVPTRWLSLHPAIDRLVNTWPAVRSYFLSLGQEECPRVLWDALQVNEHGEEDECSELEVTLFFLQNTLKLFTGAVLSLESDSLTSVEVYALMSGLRTKLQQRKKDAFFGAKVDRVLLSSVNLR</sequence>
<dbReference type="PANTHER" id="PTHR37162">
    <property type="entry name" value="HAT FAMILY DIMERISATION DOMAINCONTAINING PROTEIN-RELATED"/>
    <property type="match status" value="1"/>
</dbReference>
<protein>
    <recommendedName>
        <fullName evidence="3">DUF4371 domain-containing protein</fullName>
    </recommendedName>
</protein>
<dbReference type="Proteomes" id="UP001529510">
    <property type="component" value="Unassembled WGS sequence"/>
</dbReference>
<accession>A0ABD0PFR4</accession>
<dbReference type="SUPFAM" id="SSF53098">
    <property type="entry name" value="Ribonuclease H-like"/>
    <property type="match status" value="1"/>
</dbReference>
<keyword evidence="2" id="KW-1185">Reference proteome</keyword>